<dbReference type="RefSeq" id="YP_004940237.1">
    <property type="nucleotide sequence ID" value="NC_016448.1"/>
</dbReference>
<sequence>KTDTAFLEVCWVSFVNVLVLMAICLLIYRCIVGFQDDIVIRTLDVLIQCRNISDCRSV</sequence>
<keyword evidence="1" id="KW-0472">Membrane</keyword>
<keyword evidence="3" id="KW-1185">Reference proteome</keyword>
<dbReference type="InterPro" id="IPR057758">
    <property type="entry name" value="UL74A-like"/>
</dbReference>
<proteinExistence type="predicted"/>
<keyword evidence="1" id="KW-1133">Transmembrane helix</keyword>
<organism evidence="2 3">
    <name type="scientific">Saimiriine betaherpesvirus 4</name>
    <dbReference type="NCBI Taxonomy" id="1535247"/>
    <lineage>
        <taxon>Viruses</taxon>
        <taxon>Duplodnaviria</taxon>
        <taxon>Heunggongvirae</taxon>
        <taxon>Peploviricota</taxon>
        <taxon>Herviviricetes</taxon>
        <taxon>Herpesvirales</taxon>
        <taxon>Orthoherpesviridae</taxon>
        <taxon>Betaherpesvirinae</taxon>
        <taxon>Cytomegalovirus</taxon>
        <taxon>Cytomegalovirus saimiriinebeta4</taxon>
    </lineage>
</organism>
<reference evidence="2" key="1">
    <citation type="submission" date="2011-12" db="EMBL/GenBank/DDBJ databases">
        <title>Comparative genomics of primate cytomegaloviruses.</title>
        <authorList>
            <person name="Davison A.J."/>
            <person name="Holton M."/>
            <person name="Dolan A."/>
            <person name="Dargan D.J."/>
            <person name="Gatherer D."/>
            <person name="Hayward G.S."/>
        </authorList>
    </citation>
    <scope>NUCLEOTIDE SEQUENCE [LARGE SCALE GENOMIC DNA]</scope>
    <source>
        <strain evidence="2">SqSHV</strain>
    </source>
</reference>
<dbReference type="GeneID" id="11464295"/>
<accession>G8XSX9</accession>
<keyword evidence="2" id="KW-0261">Viral envelope protein</keyword>
<keyword evidence="1" id="KW-0812">Transmembrane</keyword>
<name>G8XSX9_9BETA</name>
<keyword evidence="2" id="KW-0946">Virion</keyword>
<evidence type="ECO:0000313" key="3">
    <source>
        <dbReference type="Proteomes" id="UP000097892"/>
    </source>
</evidence>
<dbReference type="GO" id="GO:0019031">
    <property type="term" value="C:viral envelope"/>
    <property type="evidence" value="ECO:0007669"/>
    <property type="project" value="UniProtKB-KW"/>
</dbReference>
<gene>
    <name evidence="2" type="primary">UL74A</name>
</gene>
<evidence type="ECO:0000313" key="2">
    <source>
        <dbReference type="EMBL" id="AEV80925.1"/>
    </source>
</evidence>
<dbReference type="Proteomes" id="UP000097892">
    <property type="component" value="Segment"/>
</dbReference>
<dbReference type="Pfam" id="PF25727">
    <property type="entry name" value="UL74A"/>
    <property type="match status" value="1"/>
</dbReference>
<feature type="non-terminal residue" evidence="2">
    <location>
        <position position="1"/>
    </location>
</feature>
<dbReference type="KEGG" id="vg:11464295"/>
<dbReference type="EMBL" id="FJ483967">
    <property type="protein sequence ID" value="AEV80925.1"/>
    <property type="molecule type" value="Genomic_DNA"/>
</dbReference>
<feature type="transmembrane region" description="Helical" evidence="1">
    <location>
        <begin position="6"/>
        <end position="28"/>
    </location>
</feature>
<protein>
    <submittedName>
        <fullName evidence="2">Envelope glycoprotein 24</fullName>
    </submittedName>
</protein>
<dbReference type="OrthoDB" id="29321at10239"/>
<evidence type="ECO:0000256" key="1">
    <source>
        <dbReference type="SAM" id="Phobius"/>
    </source>
</evidence>